<proteinExistence type="predicted"/>
<evidence type="ECO:0000313" key="1">
    <source>
        <dbReference type="EMBL" id="TGO02076.1"/>
    </source>
</evidence>
<protein>
    <recommendedName>
        <fullName evidence="3">Phage-associated protein, BcepMu gp16 family</fullName>
    </recommendedName>
</protein>
<dbReference type="Proteomes" id="UP000030428">
    <property type="component" value="Unassembled WGS sequence"/>
</dbReference>
<evidence type="ECO:0000313" key="2">
    <source>
        <dbReference type="Proteomes" id="UP000030428"/>
    </source>
</evidence>
<dbReference type="EMBL" id="JSZA02000239">
    <property type="protein sequence ID" value="TGO02076.1"/>
    <property type="molecule type" value="Genomic_DNA"/>
</dbReference>
<evidence type="ECO:0008006" key="3">
    <source>
        <dbReference type="Google" id="ProtNLM"/>
    </source>
</evidence>
<reference evidence="1 2" key="1">
    <citation type="journal article" date="2016" name="Front. Microbiol.">
        <title>Single-Cell (Meta-)Genomics of a Dimorphic Candidatus Thiomargarita nelsonii Reveals Genomic Plasticity.</title>
        <authorList>
            <person name="Flood B.E."/>
            <person name="Fliss P."/>
            <person name="Jones D.S."/>
            <person name="Dick G.J."/>
            <person name="Jain S."/>
            <person name="Kaster A.K."/>
            <person name="Winkel M."/>
            <person name="Mussmann M."/>
            <person name="Bailey J."/>
        </authorList>
    </citation>
    <scope>NUCLEOTIDE SEQUENCE [LARGE SCALE GENOMIC DNA]</scope>
    <source>
        <strain evidence="1">Hydrate Ridge</strain>
    </source>
</reference>
<dbReference type="AlphaFoldDB" id="A0A4E0RDH1"/>
<sequence>MAAKSTELIGNRQLLNEVIGRFRMRGMTLMDWCRENGLMHQNARVYLLGERNGKVAREWRRRIVDAARQTRRNKT</sequence>
<name>A0A4E0RDH1_9GAMM</name>
<organism evidence="1 2">
    <name type="scientific">Candidatus Thiomargarita nelsonii</name>
    <dbReference type="NCBI Taxonomy" id="1003181"/>
    <lineage>
        <taxon>Bacteria</taxon>
        <taxon>Pseudomonadati</taxon>
        <taxon>Pseudomonadota</taxon>
        <taxon>Gammaproteobacteria</taxon>
        <taxon>Thiotrichales</taxon>
        <taxon>Thiotrichaceae</taxon>
        <taxon>Thiomargarita</taxon>
    </lineage>
</organism>
<keyword evidence="2" id="KW-1185">Reference proteome</keyword>
<accession>A0A4E0RDH1</accession>
<comment type="caution">
    <text evidence="1">The sequence shown here is derived from an EMBL/GenBank/DDBJ whole genome shotgun (WGS) entry which is preliminary data.</text>
</comment>
<gene>
    <name evidence="1" type="ORF">PN36_31035</name>
</gene>